<evidence type="ECO:0000313" key="2">
    <source>
        <dbReference type="Proteomes" id="UP000000626"/>
    </source>
</evidence>
<name>A0A0U1RKC9_NEIMA</name>
<sequence>MPIEKQKEKSMVDAVVKTPEFVPFTSVGIFRFGADITQYKNILETFMYEPPDEFRTEYYESPDSNLLIAVKKNKIISIFCYQELYFMGVNLIGLNFEDFKQLFHHPKSYGVDEYYLSNESYPTYVYEFDEIGVQAWEAKGKVVTIIAGGKDNYSTEPYYDE</sequence>
<organism evidence="1 2">
    <name type="scientific">Neisseria meningitidis serogroup A / serotype 4A (strain DSM 15465 / Z2491)</name>
    <dbReference type="NCBI Taxonomy" id="122587"/>
    <lineage>
        <taxon>Bacteria</taxon>
        <taxon>Pseudomonadati</taxon>
        <taxon>Pseudomonadota</taxon>
        <taxon>Betaproteobacteria</taxon>
        <taxon>Neisseriales</taxon>
        <taxon>Neisseriaceae</taxon>
        <taxon>Neisseria</taxon>
    </lineage>
</organism>
<dbReference type="HOGENOM" id="CLU_146676_0_0_4"/>
<dbReference type="Proteomes" id="UP000000626">
    <property type="component" value="Chromosome"/>
</dbReference>
<dbReference type="KEGG" id="nma:NMA2117"/>
<evidence type="ECO:0000313" key="1">
    <source>
        <dbReference type="EMBL" id="CAM09216.1"/>
    </source>
</evidence>
<dbReference type="EMBL" id="AL157959">
    <property type="protein sequence ID" value="CAM09216.1"/>
    <property type="molecule type" value="Genomic_DNA"/>
</dbReference>
<protein>
    <submittedName>
        <fullName evidence="1">Uncharacterized protein</fullName>
    </submittedName>
</protein>
<accession>A0A0U1RKC9</accession>
<gene>
    <name evidence="1" type="ordered locus">NMA2117</name>
</gene>
<proteinExistence type="predicted"/>
<dbReference type="EnsemblBacteria" id="CAM09216">
    <property type="protein sequence ID" value="CAM09216"/>
    <property type="gene ID" value="NMA2117"/>
</dbReference>
<dbReference type="AlphaFoldDB" id="A0A0U1RKC9"/>
<reference evidence="1 2" key="1">
    <citation type="journal article" date="2000" name="Nature">
        <title>Complete DNA sequence of a serogroup A strain of Neisseria meningitidis Z2491.</title>
        <authorList>
            <person name="Parkhill J."/>
            <person name="Achtman M."/>
            <person name="James K.D."/>
            <person name="Bentley S.D."/>
            <person name="Churcher C."/>
            <person name="Klee S.R."/>
            <person name="Morelli G."/>
            <person name="Basham D."/>
            <person name="Brown D."/>
            <person name="Chillingworth T."/>
            <person name="Davies R.M."/>
            <person name="Davis P."/>
            <person name="Devlin K."/>
            <person name="Feltwell T."/>
            <person name="Hamlin N."/>
            <person name="Holroyd S."/>
            <person name="Jagels K."/>
            <person name="Leather S."/>
            <person name="Moule S."/>
            <person name="Mungall K."/>
            <person name="Quail M.A."/>
            <person name="Rajandream M.A."/>
            <person name="Rutherford K.M."/>
            <person name="Simmonds M."/>
            <person name="Skelton J."/>
            <person name="Whitehead S."/>
            <person name="Spratt B.G."/>
            <person name="Barrell B.G."/>
        </authorList>
    </citation>
    <scope>NUCLEOTIDE SEQUENCE [LARGE SCALE GENOMIC DNA]</scope>
    <source>
        <strain evidence="2">DSM 15465 / Z2491</strain>
    </source>
</reference>